<dbReference type="PANTHER" id="PTHR43213">
    <property type="entry name" value="BIFUNCTIONAL DTTP/UTP PYROPHOSPHATASE/METHYLTRANSFERASE PROTEIN-RELATED"/>
    <property type="match status" value="1"/>
</dbReference>
<organism evidence="3">
    <name type="scientific">Chromera velia CCMP2878</name>
    <dbReference type="NCBI Taxonomy" id="1169474"/>
    <lineage>
        <taxon>Eukaryota</taxon>
        <taxon>Sar</taxon>
        <taxon>Alveolata</taxon>
        <taxon>Colpodellida</taxon>
        <taxon>Chromeraceae</taxon>
        <taxon>Chromera</taxon>
    </lineage>
</organism>
<evidence type="ECO:0000256" key="1">
    <source>
        <dbReference type="ARBA" id="ARBA00001968"/>
    </source>
</evidence>
<dbReference type="PIRSF" id="PIRSF006305">
    <property type="entry name" value="Maf"/>
    <property type="match status" value="1"/>
</dbReference>
<evidence type="ECO:0008006" key="4">
    <source>
        <dbReference type="Google" id="ProtNLM"/>
    </source>
</evidence>
<gene>
    <name evidence="3" type="ORF">Cvel_14660</name>
</gene>
<proteinExistence type="inferred from homology"/>
<sequence length="197" mass="22028">MAERKGDSGSRGALPCILDEFEFFSKTFKVVLASKSPRRREILETMGIPSENIIVWPSTFEEDLDKSLFKEPHEYVRATAKGKGDEVAVKFFGDKREPEGEEPHVVISADTVVELDGHILEKPADRDEAIRMLSMLSGKAHRVHTAVWIYTRNGEPQSFTAESTVQFSLLTKETMEGYVQTGEPFDKAGGYGVQTKV</sequence>
<accession>A0A0G4F142</accession>
<feature type="non-terminal residue" evidence="3">
    <location>
        <position position="197"/>
    </location>
</feature>
<dbReference type="CDD" id="cd00555">
    <property type="entry name" value="Maf"/>
    <property type="match status" value="1"/>
</dbReference>
<dbReference type="Gene3D" id="3.90.950.10">
    <property type="match status" value="1"/>
</dbReference>
<dbReference type="HAMAP" id="MF_00528">
    <property type="entry name" value="Maf"/>
    <property type="match status" value="1"/>
</dbReference>
<dbReference type="InterPro" id="IPR003697">
    <property type="entry name" value="Maf-like"/>
</dbReference>
<dbReference type="InterPro" id="IPR029001">
    <property type="entry name" value="ITPase-like_fam"/>
</dbReference>
<reference evidence="3" key="1">
    <citation type="submission" date="2014-11" db="EMBL/GenBank/DDBJ databases">
        <authorList>
            <person name="Otto D Thomas"/>
            <person name="Naeem Raeece"/>
        </authorList>
    </citation>
    <scope>NUCLEOTIDE SEQUENCE</scope>
</reference>
<protein>
    <recommendedName>
        <fullName evidence="4">Septum formation protein Maf</fullName>
    </recommendedName>
</protein>
<comment type="cofactor">
    <cofactor evidence="1">
        <name>a divalent metal cation</name>
        <dbReference type="ChEBI" id="CHEBI:60240"/>
    </cofactor>
</comment>
<dbReference type="EMBL" id="CDMZ01000057">
    <property type="protein sequence ID" value="CEM05597.1"/>
    <property type="molecule type" value="Genomic_DNA"/>
</dbReference>
<dbReference type="PANTHER" id="PTHR43213:SF5">
    <property type="entry name" value="BIFUNCTIONAL DTTP_UTP PYROPHOSPHATASE_METHYLTRANSFERASE PROTEIN-RELATED"/>
    <property type="match status" value="1"/>
</dbReference>
<dbReference type="GO" id="GO:0047429">
    <property type="term" value="F:nucleoside triphosphate diphosphatase activity"/>
    <property type="evidence" value="ECO:0007669"/>
    <property type="project" value="InterPro"/>
</dbReference>
<dbReference type="Pfam" id="PF02545">
    <property type="entry name" value="Maf"/>
    <property type="match status" value="1"/>
</dbReference>
<dbReference type="NCBIfam" id="TIGR00172">
    <property type="entry name" value="maf"/>
    <property type="match status" value="1"/>
</dbReference>
<dbReference type="SUPFAM" id="SSF52972">
    <property type="entry name" value="ITPase-like"/>
    <property type="match status" value="1"/>
</dbReference>
<evidence type="ECO:0000256" key="2">
    <source>
        <dbReference type="ARBA" id="ARBA00022801"/>
    </source>
</evidence>
<evidence type="ECO:0000313" key="3">
    <source>
        <dbReference type="EMBL" id="CEM05597.1"/>
    </source>
</evidence>
<keyword evidence="2" id="KW-0378">Hydrolase</keyword>
<dbReference type="AlphaFoldDB" id="A0A0G4F142"/>
<name>A0A0G4F142_9ALVE</name>